<proteinExistence type="predicted"/>
<dbReference type="AlphaFoldDB" id="A0A9D9DEI6"/>
<dbReference type="Pfam" id="PF08011">
    <property type="entry name" value="PDDEXK_9"/>
    <property type="match status" value="1"/>
</dbReference>
<dbReference type="PANTHER" id="PTHR34825:SF1">
    <property type="entry name" value="AAA-ATPASE-LIKE DOMAIN-CONTAINING PROTEIN"/>
    <property type="match status" value="1"/>
</dbReference>
<evidence type="ECO:0000313" key="2">
    <source>
        <dbReference type="Proteomes" id="UP000823631"/>
    </source>
</evidence>
<dbReference type="InterPro" id="IPR012547">
    <property type="entry name" value="PDDEXK_9"/>
</dbReference>
<reference evidence="1" key="2">
    <citation type="journal article" date="2021" name="PeerJ">
        <title>Extensive microbial diversity within the chicken gut microbiome revealed by metagenomics and culture.</title>
        <authorList>
            <person name="Gilroy R."/>
            <person name="Ravi A."/>
            <person name="Getino M."/>
            <person name="Pursley I."/>
            <person name="Horton D.L."/>
            <person name="Alikhan N.F."/>
            <person name="Baker D."/>
            <person name="Gharbi K."/>
            <person name="Hall N."/>
            <person name="Watson M."/>
            <person name="Adriaenssens E.M."/>
            <person name="Foster-Nyarko E."/>
            <person name="Jarju S."/>
            <person name="Secka A."/>
            <person name="Antonio M."/>
            <person name="Oren A."/>
            <person name="Chaudhuri R.R."/>
            <person name="La Ragione R."/>
            <person name="Hildebrand F."/>
            <person name="Pallen M.J."/>
        </authorList>
    </citation>
    <scope>NUCLEOTIDE SEQUENCE</scope>
    <source>
        <strain evidence="1">17213</strain>
    </source>
</reference>
<dbReference type="Proteomes" id="UP000823631">
    <property type="component" value="Unassembled WGS sequence"/>
</dbReference>
<organism evidence="1 2">
    <name type="scientific">Candidatus Avisuccinivibrio stercorigallinarum</name>
    <dbReference type="NCBI Taxonomy" id="2840704"/>
    <lineage>
        <taxon>Bacteria</taxon>
        <taxon>Pseudomonadati</taxon>
        <taxon>Pseudomonadota</taxon>
        <taxon>Gammaproteobacteria</taxon>
        <taxon>Aeromonadales</taxon>
        <taxon>Succinivibrionaceae</taxon>
        <taxon>Succinivibrionaceae incertae sedis</taxon>
        <taxon>Candidatus Avisuccinivibrio</taxon>
    </lineage>
</organism>
<accession>A0A9D9DEI6</accession>
<dbReference type="EMBL" id="JADINH010000192">
    <property type="protein sequence ID" value="MBO8416637.1"/>
    <property type="molecule type" value="Genomic_DNA"/>
</dbReference>
<dbReference type="PANTHER" id="PTHR34825">
    <property type="entry name" value="CONSERVED PROTEIN, WITH A WEAK D-GALACTARATE DEHYDRATASE/ALTRONATE HYDROLASE DOMAIN"/>
    <property type="match status" value="1"/>
</dbReference>
<gene>
    <name evidence="1" type="ORF">IAB19_09675</name>
</gene>
<evidence type="ECO:0000313" key="1">
    <source>
        <dbReference type="EMBL" id="MBO8416637.1"/>
    </source>
</evidence>
<protein>
    <submittedName>
        <fullName evidence="1">PD-(D/E)XK nuclease domain-containing protein</fullName>
    </submittedName>
</protein>
<name>A0A9D9DEI6_9GAMM</name>
<reference evidence="1" key="1">
    <citation type="submission" date="2020-10" db="EMBL/GenBank/DDBJ databases">
        <authorList>
            <person name="Gilroy R."/>
        </authorList>
    </citation>
    <scope>NUCLEOTIDE SEQUENCE</scope>
    <source>
        <strain evidence="1">17213</strain>
    </source>
</reference>
<sequence length="286" mass="33016">MFNPWSIISFLRKPYAGYLSYWSLSSSGATQVFCDFLKNKIKSADGITEYLNPDFDILVREKDLHPPLDDITSNKYPLVAVLYQCGYLTYKSRKYNGIYVGLPNEEVKKDFINTVLDVALNSNKEPDQQFELVYAEKTAKALLNKDIAQIKRIFNEYFNELLTFQSSVDMTESLYRDFYYDVLWFLNYKVNREVQTALGRCDLTVENEKYLYVIEFKLAASDNENEIQRLLETGRAQIINRDYHVRVTDKEVVPLIAVCCSQRTKDAAGSKPARGVLALEEVGMDK</sequence>
<comment type="caution">
    <text evidence="1">The sequence shown here is derived from an EMBL/GenBank/DDBJ whole genome shotgun (WGS) entry which is preliminary data.</text>
</comment>